<dbReference type="GO" id="GO:0045048">
    <property type="term" value="P:protein insertion into ER membrane"/>
    <property type="evidence" value="ECO:0007669"/>
    <property type="project" value="InterPro"/>
</dbReference>
<dbReference type="PANTHER" id="PTHR12875">
    <property type="entry name" value="GOLGI TO ER TRAFFIC PROTEIN 4 HOMOLOG"/>
    <property type="match status" value="1"/>
</dbReference>
<evidence type="ECO:0000256" key="1">
    <source>
        <dbReference type="ARBA" id="ARBA00005351"/>
    </source>
</evidence>
<dbReference type="Pfam" id="PF04190">
    <property type="entry name" value="GET4"/>
    <property type="match status" value="1"/>
</dbReference>
<dbReference type="PANTHER" id="PTHR12875:SF0">
    <property type="entry name" value="GOLGI TO ER TRAFFIC PROTEIN 4 HOMOLOG"/>
    <property type="match status" value="1"/>
</dbReference>
<dbReference type="EMBL" id="ML770670">
    <property type="protein sequence ID" value="KAE9383157.1"/>
    <property type="molecule type" value="Genomic_DNA"/>
</dbReference>
<keyword evidence="3" id="KW-1185">Reference proteome</keyword>
<gene>
    <name evidence="2" type="ORF">BT96DRAFT_1009580</name>
</gene>
<dbReference type="OrthoDB" id="10252405at2759"/>
<accession>A0A6A4GCG6</accession>
<dbReference type="InterPro" id="IPR007317">
    <property type="entry name" value="GET4"/>
</dbReference>
<name>A0A6A4GCG6_9AGAR</name>
<comment type="similarity">
    <text evidence="1">Belongs to the GET4 family.</text>
</comment>
<protein>
    <submittedName>
        <fullName evidence="2">Uncharacterized protein</fullName>
    </submittedName>
</protein>
<proteinExistence type="inferred from homology"/>
<organism evidence="2 3">
    <name type="scientific">Gymnopus androsaceus JB14</name>
    <dbReference type="NCBI Taxonomy" id="1447944"/>
    <lineage>
        <taxon>Eukaryota</taxon>
        <taxon>Fungi</taxon>
        <taxon>Dikarya</taxon>
        <taxon>Basidiomycota</taxon>
        <taxon>Agaricomycotina</taxon>
        <taxon>Agaricomycetes</taxon>
        <taxon>Agaricomycetidae</taxon>
        <taxon>Agaricales</taxon>
        <taxon>Marasmiineae</taxon>
        <taxon>Omphalotaceae</taxon>
        <taxon>Gymnopus</taxon>
    </lineage>
</organism>
<dbReference type="GO" id="GO:0005829">
    <property type="term" value="C:cytosol"/>
    <property type="evidence" value="ECO:0007669"/>
    <property type="project" value="TreeGrafter"/>
</dbReference>
<dbReference type="InterPro" id="IPR011990">
    <property type="entry name" value="TPR-like_helical_dom_sf"/>
</dbReference>
<dbReference type="AlphaFoldDB" id="A0A6A4GCG6"/>
<sequence>MAQNMVDESLVWPAKHGPCPAGDQALHHYVGELLYEEGSFEAAEPHFLASGSRDSARLLAEMFIHWATPTNTFGSFALRGTIPYLQNGNILAAQTFIKHFVSAPAIPRSESSCSSTIYIGTSSYEIVLAQDLITTSQLRRVSVPKEIATKSCEKVGSVFAAEVRRALQEIATLYFAIPPPRNQAANPITDMMSSVRWSDLWTSSCYRSNWVELKLGTACHPF</sequence>
<dbReference type="Proteomes" id="UP000799118">
    <property type="component" value="Unassembled WGS sequence"/>
</dbReference>
<dbReference type="Gene3D" id="1.25.40.10">
    <property type="entry name" value="Tetratricopeptide repeat domain"/>
    <property type="match status" value="1"/>
</dbReference>
<evidence type="ECO:0000313" key="2">
    <source>
        <dbReference type="EMBL" id="KAE9383157.1"/>
    </source>
</evidence>
<reference evidence="2" key="1">
    <citation type="journal article" date="2019" name="Environ. Microbiol.">
        <title>Fungal ecological strategies reflected in gene transcription - a case study of two litter decomposers.</title>
        <authorList>
            <person name="Barbi F."/>
            <person name="Kohler A."/>
            <person name="Barry K."/>
            <person name="Baskaran P."/>
            <person name="Daum C."/>
            <person name="Fauchery L."/>
            <person name="Ihrmark K."/>
            <person name="Kuo A."/>
            <person name="LaButti K."/>
            <person name="Lipzen A."/>
            <person name="Morin E."/>
            <person name="Grigoriev I.V."/>
            <person name="Henrissat B."/>
            <person name="Lindahl B."/>
            <person name="Martin F."/>
        </authorList>
    </citation>
    <scope>NUCLEOTIDE SEQUENCE</scope>
    <source>
        <strain evidence="2">JB14</strain>
    </source>
</reference>
<evidence type="ECO:0000313" key="3">
    <source>
        <dbReference type="Proteomes" id="UP000799118"/>
    </source>
</evidence>